<dbReference type="SUPFAM" id="SSF48264">
    <property type="entry name" value="Cytochrome P450"/>
    <property type="match status" value="1"/>
</dbReference>
<dbReference type="InterPro" id="IPR002401">
    <property type="entry name" value="Cyt_P450_E_grp-I"/>
</dbReference>
<comment type="cofactor">
    <cofactor evidence="2">
        <name>heme</name>
        <dbReference type="ChEBI" id="CHEBI:30413"/>
    </cofactor>
</comment>
<keyword evidence="2 3" id="KW-0408">Iron</keyword>
<name>K1QBP4_MAGGI</name>
<dbReference type="Gene3D" id="1.10.630.10">
    <property type="entry name" value="Cytochrome P450"/>
    <property type="match status" value="1"/>
</dbReference>
<organism evidence="4">
    <name type="scientific">Magallana gigas</name>
    <name type="common">Pacific oyster</name>
    <name type="synonym">Crassostrea gigas</name>
    <dbReference type="NCBI Taxonomy" id="29159"/>
    <lineage>
        <taxon>Eukaryota</taxon>
        <taxon>Metazoa</taxon>
        <taxon>Spiralia</taxon>
        <taxon>Lophotrochozoa</taxon>
        <taxon>Mollusca</taxon>
        <taxon>Bivalvia</taxon>
        <taxon>Autobranchia</taxon>
        <taxon>Pteriomorphia</taxon>
        <taxon>Ostreida</taxon>
        <taxon>Ostreoidea</taxon>
        <taxon>Ostreidae</taxon>
        <taxon>Magallana</taxon>
    </lineage>
</organism>
<evidence type="ECO:0000313" key="4">
    <source>
        <dbReference type="EMBL" id="EKC34227.1"/>
    </source>
</evidence>
<evidence type="ECO:0000256" key="1">
    <source>
        <dbReference type="ARBA" id="ARBA00010617"/>
    </source>
</evidence>
<dbReference type="GO" id="GO:0020037">
    <property type="term" value="F:heme binding"/>
    <property type="evidence" value="ECO:0007669"/>
    <property type="project" value="InterPro"/>
</dbReference>
<dbReference type="PANTHER" id="PTHR24291:SF201">
    <property type="entry name" value="CYTOCHROME P450, FAMILY 4, SUBFAMILY B, POLYPEPTIDE 7"/>
    <property type="match status" value="1"/>
</dbReference>
<dbReference type="PRINTS" id="PR00385">
    <property type="entry name" value="P450"/>
</dbReference>
<sequence>MEAVRGDWLHLLLLLTLACLVIVNVRLVVGLYHRRILFRGFPEPIEERHWLFGHLLVFAGKTSRLDKVLEWTAKFPKMFIIRPGPFRVRVILHHPECVKQVLVTSDPKPVGFGEPYRHGLPWLGEGLLMSSGQKWKRSRRLLTPAFHFDILKPYVKIYKTCADILSENLNEHADTGKSVEIYNLVSSCTLDIILRCAFSYTTDCQSKRETTHPYVSAVQDIAMTWLLRNKSPWLYPDFIFYRTKQGQKFKADCDYVHKIAEDIIDKRRRELESEDLSHKRYLDFLDILLTAKDESGNGLTKEDIRNEVDTFLFEGHDTTASAISWILYSLAENHECQRKCQEEIDKVISETKSGRLEWKDLGKLDYLTECIKEGMRVHSPVPGVSRVNTQPIKVDDVTIPPGTIILINFYALHHNPTVWGQDHMEFKPERFNRDNSEKRDSFAFCPFSAGPRNCIGQNFAMSEEKVVLASLLRRFSFSLDEDHKVDKVIAAVMRPVDGIKLYIRSRDN</sequence>
<feature type="binding site" description="axial binding residue" evidence="2">
    <location>
        <position position="454"/>
    </location>
    <ligand>
        <name>heme</name>
        <dbReference type="ChEBI" id="CHEBI:30413"/>
    </ligand>
    <ligandPart>
        <name>Fe</name>
        <dbReference type="ChEBI" id="CHEBI:18248"/>
    </ligandPart>
</feature>
<dbReference type="InterPro" id="IPR050196">
    <property type="entry name" value="Cytochrome_P450_Monoox"/>
</dbReference>
<protein>
    <submittedName>
        <fullName evidence="4">Cytochrome P450 4F22</fullName>
    </submittedName>
</protein>
<gene>
    <name evidence="4" type="ORF">CGI_10014171</name>
</gene>
<dbReference type="InParanoid" id="K1QBP4"/>
<dbReference type="InterPro" id="IPR001128">
    <property type="entry name" value="Cyt_P450"/>
</dbReference>
<dbReference type="OrthoDB" id="1470350at2759"/>
<dbReference type="SMR" id="K1QBP4"/>
<dbReference type="PROSITE" id="PS00086">
    <property type="entry name" value="CYTOCHROME_P450"/>
    <property type="match status" value="1"/>
</dbReference>
<dbReference type="EMBL" id="JH816257">
    <property type="protein sequence ID" value="EKC34227.1"/>
    <property type="molecule type" value="Genomic_DNA"/>
</dbReference>
<dbReference type="AlphaFoldDB" id="K1QBP4"/>
<accession>K1QBP4</accession>
<dbReference type="GO" id="GO:0005506">
    <property type="term" value="F:iron ion binding"/>
    <property type="evidence" value="ECO:0007669"/>
    <property type="project" value="InterPro"/>
</dbReference>
<keyword evidence="2 3" id="KW-0349">Heme</keyword>
<keyword evidence="3" id="KW-0503">Monooxygenase</keyword>
<reference evidence="4" key="1">
    <citation type="journal article" date="2012" name="Nature">
        <title>The oyster genome reveals stress adaptation and complexity of shell formation.</title>
        <authorList>
            <person name="Zhang G."/>
            <person name="Fang X."/>
            <person name="Guo X."/>
            <person name="Li L."/>
            <person name="Luo R."/>
            <person name="Xu F."/>
            <person name="Yang P."/>
            <person name="Zhang L."/>
            <person name="Wang X."/>
            <person name="Qi H."/>
            <person name="Xiong Z."/>
            <person name="Que H."/>
            <person name="Xie Y."/>
            <person name="Holland P.W."/>
            <person name="Paps J."/>
            <person name="Zhu Y."/>
            <person name="Wu F."/>
            <person name="Chen Y."/>
            <person name="Wang J."/>
            <person name="Peng C."/>
            <person name="Meng J."/>
            <person name="Yang L."/>
            <person name="Liu J."/>
            <person name="Wen B."/>
            <person name="Zhang N."/>
            <person name="Huang Z."/>
            <person name="Zhu Q."/>
            <person name="Feng Y."/>
            <person name="Mount A."/>
            <person name="Hedgecock D."/>
            <person name="Xu Z."/>
            <person name="Liu Y."/>
            <person name="Domazet-Loso T."/>
            <person name="Du Y."/>
            <person name="Sun X."/>
            <person name="Zhang S."/>
            <person name="Liu B."/>
            <person name="Cheng P."/>
            <person name="Jiang X."/>
            <person name="Li J."/>
            <person name="Fan D."/>
            <person name="Wang W."/>
            <person name="Fu W."/>
            <person name="Wang T."/>
            <person name="Wang B."/>
            <person name="Zhang J."/>
            <person name="Peng Z."/>
            <person name="Li Y."/>
            <person name="Li N."/>
            <person name="Wang J."/>
            <person name="Chen M."/>
            <person name="He Y."/>
            <person name="Tan F."/>
            <person name="Song X."/>
            <person name="Zheng Q."/>
            <person name="Huang R."/>
            <person name="Yang H."/>
            <person name="Du X."/>
            <person name="Chen L."/>
            <person name="Yang M."/>
            <person name="Gaffney P.M."/>
            <person name="Wang S."/>
            <person name="Luo L."/>
            <person name="She Z."/>
            <person name="Ming Y."/>
            <person name="Huang W."/>
            <person name="Zhang S."/>
            <person name="Huang B."/>
            <person name="Zhang Y."/>
            <person name="Qu T."/>
            <person name="Ni P."/>
            <person name="Miao G."/>
            <person name="Wang J."/>
            <person name="Wang Q."/>
            <person name="Steinberg C.E."/>
            <person name="Wang H."/>
            <person name="Li N."/>
            <person name="Qian L."/>
            <person name="Zhang G."/>
            <person name="Li Y."/>
            <person name="Yang H."/>
            <person name="Liu X."/>
            <person name="Wang J."/>
            <person name="Yin Y."/>
            <person name="Wang J."/>
        </authorList>
    </citation>
    <scope>NUCLEOTIDE SEQUENCE [LARGE SCALE GENOMIC DNA]</scope>
    <source>
        <strain evidence="4">05x7-T-G4-1.051#20</strain>
    </source>
</reference>
<dbReference type="PRINTS" id="PR00463">
    <property type="entry name" value="EP450I"/>
</dbReference>
<evidence type="ECO:0000256" key="3">
    <source>
        <dbReference type="RuleBase" id="RU000461"/>
    </source>
</evidence>
<dbReference type="CDD" id="cd20659">
    <property type="entry name" value="CYP4B_4F-like"/>
    <property type="match status" value="1"/>
</dbReference>
<dbReference type="HOGENOM" id="CLU_001570_5_1_1"/>
<proteinExistence type="inferred from homology"/>
<keyword evidence="2 3" id="KW-0479">Metal-binding</keyword>
<dbReference type="InterPro" id="IPR017972">
    <property type="entry name" value="Cyt_P450_CS"/>
</dbReference>
<comment type="similarity">
    <text evidence="1 3">Belongs to the cytochrome P450 family.</text>
</comment>
<dbReference type="InterPro" id="IPR036396">
    <property type="entry name" value="Cyt_P450_sf"/>
</dbReference>
<evidence type="ECO:0000256" key="2">
    <source>
        <dbReference type="PIRSR" id="PIRSR602401-1"/>
    </source>
</evidence>
<dbReference type="Pfam" id="PF00067">
    <property type="entry name" value="p450"/>
    <property type="match status" value="1"/>
</dbReference>
<dbReference type="GO" id="GO:0016705">
    <property type="term" value="F:oxidoreductase activity, acting on paired donors, with incorporation or reduction of molecular oxygen"/>
    <property type="evidence" value="ECO:0007669"/>
    <property type="project" value="InterPro"/>
</dbReference>
<dbReference type="PROSITE" id="PS51257">
    <property type="entry name" value="PROKAR_LIPOPROTEIN"/>
    <property type="match status" value="1"/>
</dbReference>
<dbReference type="GO" id="GO:0004497">
    <property type="term" value="F:monooxygenase activity"/>
    <property type="evidence" value="ECO:0007669"/>
    <property type="project" value="UniProtKB-KW"/>
</dbReference>
<dbReference type="PANTHER" id="PTHR24291">
    <property type="entry name" value="CYTOCHROME P450 FAMILY 4"/>
    <property type="match status" value="1"/>
</dbReference>
<keyword evidence="3" id="KW-0560">Oxidoreductase</keyword>